<keyword evidence="4" id="KW-1278">Translocase</keyword>
<evidence type="ECO:0000256" key="4">
    <source>
        <dbReference type="ARBA" id="ARBA00022967"/>
    </source>
</evidence>
<dbReference type="RefSeq" id="WP_045169119.1">
    <property type="nucleotide sequence ID" value="NZ_CP113865.1"/>
</dbReference>
<dbReference type="Pfam" id="PF00005">
    <property type="entry name" value="ABC_tran"/>
    <property type="match status" value="1"/>
</dbReference>
<organism evidence="6 7">
    <name type="scientific">Caldicellulosiruptor morganii</name>
    <dbReference type="NCBI Taxonomy" id="1387555"/>
    <lineage>
        <taxon>Bacteria</taxon>
        <taxon>Bacillati</taxon>
        <taxon>Bacillota</taxon>
        <taxon>Bacillota incertae sedis</taxon>
        <taxon>Caldicellulosiruptorales</taxon>
        <taxon>Caldicellulosiruptoraceae</taxon>
        <taxon>Caldicellulosiruptor</taxon>
    </lineage>
</organism>
<dbReference type="PANTHER" id="PTHR42794">
    <property type="entry name" value="HEMIN IMPORT ATP-BINDING PROTEIN HMUV"/>
    <property type="match status" value="1"/>
</dbReference>
<dbReference type="InterPro" id="IPR003593">
    <property type="entry name" value="AAA+_ATPase"/>
</dbReference>
<evidence type="ECO:0000256" key="1">
    <source>
        <dbReference type="ARBA" id="ARBA00022448"/>
    </source>
</evidence>
<dbReference type="SMART" id="SM00382">
    <property type="entry name" value="AAA"/>
    <property type="match status" value="1"/>
</dbReference>
<feature type="domain" description="ABC transporter" evidence="5">
    <location>
        <begin position="3"/>
        <end position="238"/>
    </location>
</feature>
<accession>A0ABY7BNZ5</accession>
<keyword evidence="1" id="KW-0813">Transport</keyword>
<evidence type="ECO:0000256" key="3">
    <source>
        <dbReference type="ARBA" id="ARBA00022840"/>
    </source>
</evidence>
<dbReference type="EMBL" id="CP113865">
    <property type="protein sequence ID" value="WAM34548.1"/>
    <property type="molecule type" value="Genomic_DNA"/>
</dbReference>
<evidence type="ECO:0000313" key="7">
    <source>
        <dbReference type="Proteomes" id="UP001164909"/>
    </source>
</evidence>
<evidence type="ECO:0000259" key="5">
    <source>
        <dbReference type="PROSITE" id="PS50893"/>
    </source>
</evidence>
<gene>
    <name evidence="6" type="ORF">OTK00_000761</name>
</gene>
<dbReference type="PROSITE" id="PS50893">
    <property type="entry name" value="ABC_TRANSPORTER_2"/>
    <property type="match status" value="1"/>
</dbReference>
<dbReference type="Proteomes" id="UP001164909">
    <property type="component" value="Chromosome"/>
</dbReference>
<dbReference type="SUPFAM" id="SSF52540">
    <property type="entry name" value="P-loop containing nucleoside triphosphate hydrolases"/>
    <property type="match status" value="1"/>
</dbReference>
<protein>
    <submittedName>
        <fullName evidence="6">ABC transporter ATP-binding protein</fullName>
    </submittedName>
</protein>
<evidence type="ECO:0000313" key="6">
    <source>
        <dbReference type="EMBL" id="WAM34548.1"/>
    </source>
</evidence>
<dbReference type="InterPro" id="IPR027417">
    <property type="entry name" value="P-loop_NTPase"/>
</dbReference>
<dbReference type="CDD" id="cd03214">
    <property type="entry name" value="ABC_Iron-Siderophores_B12_Hemin"/>
    <property type="match status" value="1"/>
</dbReference>
<dbReference type="InterPro" id="IPR003439">
    <property type="entry name" value="ABC_transporter-like_ATP-bd"/>
</dbReference>
<reference evidence="6" key="1">
    <citation type="submission" date="2022-12" db="EMBL/GenBank/DDBJ databases">
        <authorList>
            <person name="Bing R.G."/>
            <person name="Willard D.J."/>
            <person name="Manesh M.J.H."/>
            <person name="Laemthong T."/>
            <person name="Crosby J.R."/>
            <person name="Kelly R.M."/>
        </authorList>
    </citation>
    <scope>NUCLEOTIDE SEQUENCE</scope>
    <source>
        <strain evidence="6">DSM 8990</strain>
    </source>
</reference>
<name>A0ABY7BNZ5_9FIRM</name>
<keyword evidence="2" id="KW-0547">Nucleotide-binding</keyword>
<keyword evidence="3 6" id="KW-0067">ATP-binding</keyword>
<evidence type="ECO:0000256" key="2">
    <source>
        <dbReference type="ARBA" id="ARBA00022741"/>
    </source>
</evidence>
<dbReference type="GO" id="GO:0005524">
    <property type="term" value="F:ATP binding"/>
    <property type="evidence" value="ECO:0007669"/>
    <property type="project" value="UniProtKB-KW"/>
</dbReference>
<dbReference type="Gene3D" id="3.40.50.300">
    <property type="entry name" value="P-loop containing nucleotide triphosphate hydrolases"/>
    <property type="match status" value="1"/>
</dbReference>
<keyword evidence="7" id="KW-1185">Reference proteome</keyword>
<dbReference type="PANTHER" id="PTHR42794:SF1">
    <property type="entry name" value="HEMIN IMPORT ATP-BINDING PROTEIN HMUV"/>
    <property type="match status" value="1"/>
</dbReference>
<sequence length="417" mass="47202">MPLYVENLKCGYTKPVVEVKGKIKFEEGKVYGIIGPNGSGKSTFIKALAGIARIFEGRVYYNQTDLLSLSDLQRARIISYMPQNVFSNFPFTVFDVVMMGRYPHEKSKFFNDRESKKIAEEKIEVVNLTDKKQSNILQISGGERQRTSFARVLAQESKVLLLDEPNSNLDITHQEKILDIIKDEVAKGKIAIMALHNIKLAAKFCDIVFLMKHGKIIASGRPQDVINQENIKKVYNVDAIIYKNSFGIYDIELIQKEDEKGIHVHVVAGGGTGQAIYRILIEMGFKVTTGVLATNDTDYETAQLLSIYTVFTMPFMPIGEEEYFENVELIKKADFCILCDISFGIQNFKNLEALKFAKKLFIIEQNDISGRDFTNGIATNLYNSLKEKAVVLNSLDVLKQMLQKEVEIIESKQKMVD</sequence>
<proteinExistence type="predicted"/>